<reference evidence="1" key="1">
    <citation type="journal article" date="2014" name="Front. Microbiol.">
        <title>High frequency of phylogenetically diverse reductive dehalogenase-homologous genes in deep subseafloor sedimentary metagenomes.</title>
        <authorList>
            <person name="Kawai M."/>
            <person name="Futagami T."/>
            <person name="Toyoda A."/>
            <person name="Takaki Y."/>
            <person name="Nishi S."/>
            <person name="Hori S."/>
            <person name="Arai W."/>
            <person name="Tsubouchi T."/>
            <person name="Morono Y."/>
            <person name="Uchiyama I."/>
            <person name="Ito T."/>
            <person name="Fujiyama A."/>
            <person name="Inagaki F."/>
            <person name="Takami H."/>
        </authorList>
    </citation>
    <scope>NUCLEOTIDE SEQUENCE</scope>
    <source>
        <strain evidence="1">Expedition CK06-06</strain>
    </source>
</reference>
<organism evidence="1">
    <name type="scientific">marine sediment metagenome</name>
    <dbReference type="NCBI Taxonomy" id="412755"/>
    <lineage>
        <taxon>unclassified sequences</taxon>
        <taxon>metagenomes</taxon>
        <taxon>ecological metagenomes</taxon>
    </lineage>
</organism>
<gene>
    <name evidence="1" type="ORF">S03H2_57382</name>
</gene>
<dbReference type="AlphaFoldDB" id="X1IGN6"/>
<evidence type="ECO:0000313" key="1">
    <source>
        <dbReference type="EMBL" id="GAH80872.1"/>
    </source>
</evidence>
<sequence length="75" mass="8200">MSELYPPGLNHAELHLSTGDMPLSALDLKFKSLTVEPGRVQVELEGGVDIDYFHKFKVTSTDDLALVDKVMAGIV</sequence>
<dbReference type="EMBL" id="BARU01036781">
    <property type="protein sequence ID" value="GAH80872.1"/>
    <property type="molecule type" value="Genomic_DNA"/>
</dbReference>
<accession>X1IGN6</accession>
<feature type="non-terminal residue" evidence="1">
    <location>
        <position position="75"/>
    </location>
</feature>
<protein>
    <submittedName>
        <fullName evidence="1">Uncharacterized protein</fullName>
    </submittedName>
</protein>
<comment type="caution">
    <text evidence="1">The sequence shown here is derived from an EMBL/GenBank/DDBJ whole genome shotgun (WGS) entry which is preliminary data.</text>
</comment>
<proteinExistence type="predicted"/>
<name>X1IGN6_9ZZZZ</name>